<gene>
    <name evidence="2" type="ORF">AABD74_20970</name>
</gene>
<organism evidence="2 3">
    <name type="scientific">Flavobacterium soyae</name>
    <dbReference type="NCBI Taxonomy" id="2903098"/>
    <lineage>
        <taxon>Bacteria</taxon>
        <taxon>Pseudomonadati</taxon>
        <taxon>Bacteroidota</taxon>
        <taxon>Flavobacteriia</taxon>
        <taxon>Flavobacteriales</taxon>
        <taxon>Flavobacteriaceae</taxon>
        <taxon>Flavobacterium</taxon>
    </lineage>
</organism>
<sequence>MNQQLKRTFILGEEWLYYKIYCGNFSADSILAESILPIVTKLRKKKLIKQWFFIRYNDPKNHIRLRFKIKDPKNIQKIILLIQTHFRELIEKDLVNDIVTATYKREIERYGETTIELVEKLFYHQSKKTLKLICNTTTQDDEIARIFASLQMIDDLLEHFQISLENRIHFVKSVEQAFKTEHAIEKENNKKLDQLYRTYKKEIGLYLQEKQEPFYLEGLIKLFKTTQKEIAIINDIINKKPSIPLENIISAIIHMNINRIFRSKQRQYEMLCYDFMTRYYKSIAARK</sequence>
<dbReference type="InterPro" id="IPR023809">
    <property type="entry name" value="Thiopep_bacteriocin_synth_dom"/>
</dbReference>
<evidence type="ECO:0000259" key="1">
    <source>
        <dbReference type="Pfam" id="PF14028"/>
    </source>
</evidence>
<dbReference type="RefSeq" id="WP_406844189.1">
    <property type="nucleotide sequence ID" value="NZ_CP150845.1"/>
</dbReference>
<reference evidence="2 3" key="1">
    <citation type="submission" date="2024-03" db="EMBL/GenBank/DDBJ databases">
        <title>Flavobacterium soyae.</title>
        <authorList>
            <person name="Zheng W."/>
        </authorList>
    </citation>
    <scope>NUCLEOTIDE SEQUENCE [LARGE SCALE GENOMIC DNA]</scope>
    <source>
        <strain evidence="2 3">55</strain>
    </source>
</reference>
<dbReference type="Pfam" id="PF14028">
    <property type="entry name" value="Lant_dehydr_C"/>
    <property type="match status" value="1"/>
</dbReference>
<evidence type="ECO:0000313" key="3">
    <source>
        <dbReference type="Proteomes" id="UP001623852"/>
    </source>
</evidence>
<protein>
    <submittedName>
        <fullName evidence="2">Thiopeptide-type bacteriocin biosynthesis protein</fullName>
    </submittedName>
</protein>
<dbReference type="Proteomes" id="UP001623852">
    <property type="component" value="Chromosome"/>
</dbReference>
<name>A0ABZ2UJ85_9FLAO</name>
<evidence type="ECO:0000313" key="2">
    <source>
        <dbReference type="EMBL" id="WYZ19624.1"/>
    </source>
</evidence>
<accession>A0ABZ2UJ85</accession>
<dbReference type="EMBL" id="CP150845">
    <property type="protein sequence ID" value="WYZ19624.1"/>
    <property type="molecule type" value="Genomic_DNA"/>
</dbReference>
<feature type="domain" description="Thiopeptide-type bacteriocin biosynthesis" evidence="1">
    <location>
        <begin position="15"/>
        <end position="280"/>
    </location>
</feature>
<keyword evidence="3" id="KW-1185">Reference proteome</keyword>
<dbReference type="NCBIfam" id="TIGR03891">
    <property type="entry name" value="thiopep_ocin"/>
    <property type="match status" value="1"/>
</dbReference>
<proteinExistence type="predicted"/>